<keyword evidence="5" id="KW-0378">Hydrolase</keyword>
<evidence type="ECO:0000313" key="14">
    <source>
        <dbReference type="EMBL" id="PWA37843.1"/>
    </source>
</evidence>
<evidence type="ECO:0000256" key="5">
    <source>
        <dbReference type="ARBA" id="ARBA00022801"/>
    </source>
</evidence>
<evidence type="ECO:0000256" key="10">
    <source>
        <dbReference type="ARBA" id="ARBA00047928"/>
    </source>
</evidence>
<dbReference type="Proteomes" id="UP000245207">
    <property type="component" value="Unassembled WGS sequence"/>
</dbReference>
<keyword evidence="6 11" id="KW-0812">Transmembrane</keyword>
<dbReference type="InterPro" id="IPR029063">
    <property type="entry name" value="SAM-dependent_MTases_sf"/>
</dbReference>
<dbReference type="Gene3D" id="1.20.1270.10">
    <property type="match status" value="1"/>
</dbReference>
<evidence type="ECO:0000256" key="8">
    <source>
        <dbReference type="ARBA" id="ARBA00023180"/>
    </source>
</evidence>
<keyword evidence="7" id="KW-0063">Aspartyl esterase</keyword>
<dbReference type="GO" id="GO:0042545">
    <property type="term" value="P:cell wall modification"/>
    <property type="evidence" value="ECO:0007669"/>
    <property type="project" value="InterPro"/>
</dbReference>
<dbReference type="OrthoDB" id="2013972at2759"/>
<organism evidence="14 15">
    <name type="scientific">Artemisia annua</name>
    <name type="common">Sweet wormwood</name>
    <dbReference type="NCBI Taxonomy" id="35608"/>
    <lineage>
        <taxon>Eukaryota</taxon>
        <taxon>Viridiplantae</taxon>
        <taxon>Streptophyta</taxon>
        <taxon>Embryophyta</taxon>
        <taxon>Tracheophyta</taxon>
        <taxon>Spermatophyta</taxon>
        <taxon>Magnoliopsida</taxon>
        <taxon>eudicotyledons</taxon>
        <taxon>Gunneridae</taxon>
        <taxon>Pentapetalae</taxon>
        <taxon>asterids</taxon>
        <taxon>campanulids</taxon>
        <taxon>Asterales</taxon>
        <taxon>Asteraceae</taxon>
        <taxon>Asteroideae</taxon>
        <taxon>Anthemideae</taxon>
        <taxon>Artemisiinae</taxon>
        <taxon>Artemisia</taxon>
    </lineage>
</organism>
<name>A0A2U1KMF2_ARTAN</name>
<reference evidence="14 15" key="1">
    <citation type="journal article" date="2018" name="Mol. Plant">
        <title>The genome of Artemisia annua provides insight into the evolution of Asteraceae family and artemisinin biosynthesis.</title>
        <authorList>
            <person name="Shen Q."/>
            <person name="Zhang L."/>
            <person name="Liao Z."/>
            <person name="Wang S."/>
            <person name="Yan T."/>
            <person name="Shi P."/>
            <person name="Liu M."/>
            <person name="Fu X."/>
            <person name="Pan Q."/>
            <person name="Wang Y."/>
            <person name="Lv Z."/>
            <person name="Lu X."/>
            <person name="Zhang F."/>
            <person name="Jiang W."/>
            <person name="Ma Y."/>
            <person name="Chen M."/>
            <person name="Hao X."/>
            <person name="Li L."/>
            <person name="Tang Y."/>
            <person name="Lv G."/>
            <person name="Zhou Y."/>
            <person name="Sun X."/>
            <person name="Brodelius P.E."/>
            <person name="Rose J.K.C."/>
            <person name="Tang K."/>
        </authorList>
    </citation>
    <scope>NUCLEOTIDE SEQUENCE [LARGE SCALE GENOMIC DNA]</scope>
    <source>
        <strain evidence="15">cv. Huhao1</strain>
        <tissue evidence="14">Leaf</tissue>
    </source>
</reference>
<dbReference type="Gene3D" id="3.40.50.150">
    <property type="entry name" value="Vaccinia Virus protein VP39"/>
    <property type="match status" value="1"/>
</dbReference>
<comment type="catalytic activity">
    <reaction evidence="10">
        <text>[(1-&gt;4)-alpha-D-galacturonosyl methyl ester](n) + n H2O = [(1-&gt;4)-alpha-D-galacturonosyl](n) + n methanol + n H(+)</text>
        <dbReference type="Rhea" id="RHEA:22380"/>
        <dbReference type="Rhea" id="RHEA-COMP:14570"/>
        <dbReference type="Rhea" id="RHEA-COMP:14573"/>
        <dbReference type="ChEBI" id="CHEBI:15377"/>
        <dbReference type="ChEBI" id="CHEBI:15378"/>
        <dbReference type="ChEBI" id="CHEBI:17790"/>
        <dbReference type="ChEBI" id="CHEBI:140522"/>
        <dbReference type="ChEBI" id="CHEBI:140523"/>
        <dbReference type="EC" id="3.1.1.11"/>
    </reaction>
</comment>
<comment type="similarity">
    <text evidence="3 11">Belongs to the methyltransferase superfamily.</text>
</comment>
<sequence>MTVIWHFCIFNVQSHLQRKYDLPESDALEKRKVPLGALSSNEFMLADVCTPYSLPGKRHCTRGSRSYYSLDASVSGTDFTRYVYDLTQLYEEGSSFTKEALEWLDENQSDEKKEYDEKLKEVETVCNPIITAVYQRTGGAPGGATDSTEDNDCVGHWLWSMSFAPRDSHEAQVQFALKRGFPAIIGVLGTIKLPYPSRSFDMAHCSQCLKPWGGYIAMYMMEVDRVLRHGGYWVLSGPPINWKTNVTATLIHLLLTVAMLQSNYVTKRKVVIAALARSKKGKNTVTFTFSTAVLGNQQEYSRTIVIELVVDDFIQPDGWLPWQGTFALDTCFYGEYANVGLGLEGWMSKVMLLLHSTKETTNENCYDGLRNSTRSKDGDSETDVEWGDGQSHVDKNGGKLDNWILYNIEKRQTETKGPIQTPKELEPISSPINCHLVKPKKQRLQLHTMLLLFQVNNNM</sequence>
<evidence type="ECO:0000256" key="11">
    <source>
        <dbReference type="RuleBase" id="RU366043"/>
    </source>
</evidence>
<dbReference type="UniPathway" id="UPA00545">
    <property type="reaction ID" value="UER00823"/>
</dbReference>
<keyword evidence="8 11" id="KW-0325">Glycoprotein</keyword>
<proteinExistence type="inferred from homology"/>
<keyword evidence="15" id="KW-1185">Reference proteome</keyword>
<evidence type="ECO:0000256" key="9">
    <source>
        <dbReference type="ARBA" id="ARBA00037847"/>
    </source>
</evidence>
<dbReference type="GO" id="GO:0005768">
    <property type="term" value="C:endosome"/>
    <property type="evidence" value="ECO:0007669"/>
    <property type="project" value="TreeGrafter"/>
</dbReference>
<dbReference type="EC" id="2.1.1.-" evidence="11"/>
<dbReference type="Pfam" id="PF01095">
    <property type="entry name" value="Pectinesterase"/>
    <property type="match status" value="1"/>
</dbReference>
<evidence type="ECO:0000256" key="6">
    <source>
        <dbReference type="ARBA" id="ARBA00022968"/>
    </source>
</evidence>
<evidence type="ECO:0000256" key="3">
    <source>
        <dbReference type="ARBA" id="ARBA00008361"/>
    </source>
</evidence>
<dbReference type="InterPro" id="IPR029048">
    <property type="entry name" value="HSP70_C_sf"/>
</dbReference>
<gene>
    <name evidence="14" type="ORF">CTI12_AA586760</name>
</gene>
<dbReference type="PANTHER" id="PTHR10108">
    <property type="entry name" value="SAM-DEPENDENT METHYLTRANSFERASE"/>
    <property type="match status" value="1"/>
</dbReference>
<keyword evidence="6 11" id="KW-0735">Signal-anchor</keyword>
<dbReference type="InterPro" id="IPR004159">
    <property type="entry name" value="Put_SAM_MeTrfase"/>
</dbReference>
<evidence type="ECO:0000259" key="13">
    <source>
        <dbReference type="Pfam" id="PF01095"/>
    </source>
</evidence>
<dbReference type="SUPFAM" id="SSF53335">
    <property type="entry name" value="S-adenosyl-L-methionine-dependent methyltransferases"/>
    <property type="match status" value="1"/>
</dbReference>
<feature type="region of interest" description="Disordered" evidence="12">
    <location>
        <begin position="365"/>
        <end position="391"/>
    </location>
</feature>
<dbReference type="GO" id="GO:0008168">
    <property type="term" value="F:methyltransferase activity"/>
    <property type="evidence" value="ECO:0007669"/>
    <property type="project" value="UniProtKB-UniRule"/>
</dbReference>
<feature type="domain" description="Pectinesterase catalytic" evidence="13">
    <location>
        <begin position="294"/>
        <end position="343"/>
    </location>
</feature>
<dbReference type="InterPro" id="IPR000070">
    <property type="entry name" value="Pectinesterase_cat"/>
</dbReference>
<dbReference type="Gene3D" id="2.160.20.10">
    <property type="entry name" value="Single-stranded right-handed beta-helix, Pectin lyase-like"/>
    <property type="match status" value="1"/>
</dbReference>
<dbReference type="Pfam" id="PF03141">
    <property type="entry name" value="Methyltransf_29"/>
    <property type="match status" value="1"/>
</dbReference>
<evidence type="ECO:0000256" key="4">
    <source>
        <dbReference type="ARBA" id="ARBA00022603"/>
    </source>
</evidence>
<comment type="pathway">
    <text evidence="2">Glycan metabolism; pectin degradation; 2-dehydro-3-deoxy-D-gluconate from pectin: step 1/5.</text>
</comment>
<keyword evidence="11 14" id="KW-0808">Transferase</keyword>
<dbReference type="GO" id="GO:0045490">
    <property type="term" value="P:pectin catabolic process"/>
    <property type="evidence" value="ECO:0007669"/>
    <property type="project" value="UniProtKB-UniPathway"/>
</dbReference>
<protein>
    <recommendedName>
        <fullName evidence="11">Methyltransferase</fullName>
        <ecNumber evidence="11">2.1.1.-</ecNumber>
    </recommendedName>
</protein>
<dbReference type="GO" id="GO:0030599">
    <property type="term" value="F:pectinesterase activity"/>
    <property type="evidence" value="ECO:0007669"/>
    <property type="project" value="UniProtKB-EC"/>
</dbReference>
<evidence type="ECO:0000256" key="7">
    <source>
        <dbReference type="ARBA" id="ARBA00023085"/>
    </source>
</evidence>
<comment type="subcellular location">
    <subcellularLocation>
        <location evidence="9">Endomembrane system</location>
        <topology evidence="9">Single-pass membrane protein</topology>
    </subcellularLocation>
    <subcellularLocation>
        <location evidence="1 11">Membrane</location>
        <topology evidence="1 11">Single-pass type II membrane protein</topology>
    </subcellularLocation>
</comment>
<dbReference type="EMBL" id="PKPP01016295">
    <property type="protein sequence ID" value="PWA37843.1"/>
    <property type="molecule type" value="Genomic_DNA"/>
</dbReference>
<accession>A0A2U1KMF2</accession>
<evidence type="ECO:0000313" key="15">
    <source>
        <dbReference type="Proteomes" id="UP000245207"/>
    </source>
</evidence>
<dbReference type="GO" id="GO:0016020">
    <property type="term" value="C:membrane"/>
    <property type="evidence" value="ECO:0007669"/>
    <property type="project" value="UniProtKB-SubCell"/>
</dbReference>
<dbReference type="GO" id="GO:0005802">
    <property type="term" value="C:trans-Golgi network"/>
    <property type="evidence" value="ECO:0007669"/>
    <property type="project" value="TreeGrafter"/>
</dbReference>
<dbReference type="SUPFAM" id="SSF100934">
    <property type="entry name" value="Heat shock protein 70kD (HSP70), C-terminal subdomain"/>
    <property type="match status" value="1"/>
</dbReference>
<dbReference type="InterPro" id="IPR012334">
    <property type="entry name" value="Pectin_lyas_fold"/>
</dbReference>
<keyword evidence="4 11" id="KW-0489">Methyltransferase</keyword>
<dbReference type="AlphaFoldDB" id="A0A2U1KMF2"/>
<dbReference type="PANTHER" id="PTHR10108:SF1119">
    <property type="entry name" value="METHYLTRANSFERASE PMT2-RELATED"/>
    <property type="match status" value="1"/>
</dbReference>
<dbReference type="GO" id="GO:0032259">
    <property type="term" value="P:methylation"/>
    <property type="evidence" value="ECO:0007669"/>
    <property type="project" value="UniProtKB-KW"/>
</dbReference>
<comment type="caution">
    <text evidence="14">The sequence shown here is derived from an EMBL/GenBank/DDBJ whole genome shotgun (WGS) entry which is preliminary data.</text>
</comment>
<evidence type="ECO:0000256" key="12">
    <source>
        <dbReference type="SAM" id="MobiDB-lite"/>
    </source>
</evidence>
<evidence type="ECO:0000256" key="2">
    <source>
        <dbReference type="ARBA" id="ARBA00005184"/>
    </source>
</evidence>
<dbReference type="InterPro" id="IPR011050">
    <property type="entry name" value="Pectin_lyase_fold/virulence"/>
</dbReference>
<dbReference type="SUPFAM" id="SSF51126">
    <property type="entry name" value="Pectin lyase-like"/>
    <property type="match status" value="1"/>
</dbReference>
<evidence type="ECO:0000256" key="1">
    <source>
        <dbReference type="ARBA" id="ARBA00004606"/>
    </source>
</evidence>